<name>A0A812MH75_9DINO</name>
<dbReference type="GO" id="GO:0016579">
    <property type="term" value="P:protein deubiquitination"/>
    <property type="evidence" value="ECO:0007669"/>
    <property type="project" value="TreeGrafter"/>
</dbReference>
<organism evidence="2 3">
    <name type="scientific">Symbiodinium natans</name>
    <dbReference type="NCBI Taxonomy" id="878477"/>
    <lineage>
        <taxon>Eukaryota</taxon>
        <taxon>Sar</taxon>
        <taxon>Alveolata</taxon>
        <taxon>Dinophyceae</taxon>
        <taxon>Suessiales</taxon>
        <taxon>Symbiodiniaceae</taxon>
        <taxon>Symbiodinium</taxon>
    </lineage>
</organism>
<dbReference type="PROSITE" id="PS50802">
    <property type="entry name" value="OTU"/>
    <property type="match status" value="1"/>
</dbReference>
<evidence type="ECO:0000259" key="1">
    <source>
        <dbReference type="PROSITE" id="PS50802"/>
    </source>
</evidence>
<dbReference type="InterPro" id="IPR050704">
    <property type="entry name" value="Peptidase_C85-like"/>
</dbReference>
<evidence type="ECO:0000313" key="2">
    <source>
        <dbReference type="EMBL" id="CAE7264784.1"/>
    </source>
</evidence>
<dbReference type="Gene3D" id="3.90.70.80">
    <property type="match status" value="1"/>
</dbReference>
<dbReference type="OrthoDB" id="415023at2759"/>
<keyword evidence="3" id="KW-1185">Reference proteome</keyword>
<proteinExistence type="predicted"/>
<evidence type="ECO:0000313" key="3">
    <source>
        <dbReference type="Proteomes" id="UP000604046"/>
    </source>
</evidence>
<sequence>MAKAAKATGEEWPALCASAPSSSTKGWEREVRKDKELLRRCGLSVHEVASDGACSFRAFAHQLLGDELGHVKMRERCVDFMLAHRDEFEPFIAEEFHGYCSSSNASDGRFAV</sequence>
<dbReference type="InterPro" id="IPR038765">
    <property type="entry name" value="Papain-like_cys_pep_sf"/>
</dbReference>
<dbReference type="EMBL" id="CAJNDS010001557">
    <property type="protein sequence ID" value="CAE7264784.1"/>
    <property type="molecule type" value="Genomic_DNA"/>
</dbReference>
<dbReference type="Proteomes" id="UP000604046">
    <property type="component" value="Unassembled WGS sequence"/>
</dbReference>
<accession>A0A812MH75</accession>
<protein>
    <submittedName>
        <fullName evidence="2">OTUD3 protein</fullName>
    </submittedName>
</protein>
<dbReference type="InterPro" id="IPR003323">
    <property type="entry name" value="OTU_dom"/>
</dbReference>
<comment type="caution">
    <text evidence="2">The sequence shown here is derived from an EMBL/GenBank/DDBJ whole genome shotgun (WGS) entry which is preliminary data.</text>
</comment>
<dbReference type="SUPFAM" id="SSF54001">
    <property type="entry name" value="Cysteine proteinases"/>
    <property type="match status" value="1"/>
</dbReference>
<dbReference type="GO" id="GO:0004843">
    <property type="term" value="F:cysteine-type deubiquitinase activity"/>
    <property type="evidence" value="ECO:0007669"/>
    <property type="project" value="TreeGrafter"/>
</dbReference>
<gene>
    <name evidence="2" type="primary">OTUD3</name>
    <name evidence="2" type="ORF">SNAT2548_LOCUS13954</name>
</gene>
<feature type="domain" description="OTU" evidence="1">
    <location>
        <begin position="43"/>
        <end position="112"/>
    </location>
</feature>
<dbReference type="AlphaFoldDB" id="A0A812MH75"/>
<dbReference type="PANTHER" id="PTHR12419">
    <property type="entry name" value="OTU DOMAIN CONTAINING PROTEIN"/>
    <property type="match status" value="1"/>
</dbReference>
<dbReference type="Pfam" id="PF02338">
    <property type="entry name" value="OTU"/>
    <property type="match status" value="1"/>
</dbReference>
<reference evidence="2" key="1">
    <citation type="submission" date="2021-02" db="EMBL/GenBank/DDBJ databases">
        <authorList>
            <person name="Dougan E. K."/>
            <person name="Rhodes N."/>
            <person name="Thang M."/>
            <person name="Chan C."/>
        </authorList>
    </citation>
    <scope>NUCLEOTIDE SEQUENCE</scope>
</reference>